<evidence type="ECO:0000313" key="2">
    <source>
        <dbReference type="EMBL" id="JAE12026.1"/>
    </source>
</evidence>
<proteinExistence type="predicted"/>
<reference evidence="2" key="1">
    <citation type="submission" date="2014-09" db="EMBL/GenBank/DDBJ databases">
        <authorList>
            <person name="Magalhaes I.L.F."/>
            <person name="Oliveira U."/>
            <person name="Santos F.R."/>
            <person name="Vidigal T.H.D.A."/>
            <person name="Brescovit A.D."/>
            <person name="Santos A.J."/>
        </authorList>
    </citation>
    <scope>NUCLEOTIDE SEQUENCE</scope>
    <source>
        <tissue evidence="2">Shoot tissue taken approximately 20 cm above the soil surface</tissue>
    </source>
</reference>
<feature type="compositionally biased region" description="Basic residues" evidence="1">
    <location>
        <begin position="64"/>
        <end position="80"/>
    </location>
</feature>
<protein>
    <submittedName>
        <fullName evidence="2">Uncharacterized protein</fullName>
    </submittedName>
</protein>
<feature type="region of interest" description="Disordered" evidence="1">
    <location>
        <begin position="57"/>
        <end position="80"/>
    </location>
</feature>
<accession>A0A0A9FP04</accession>
<dbReference type="EMBL" id="GBRH01185870">
    <property type="protein sequence ID" value="JAE12026.1"/>
    <property type="molecule type" value="Transcribed_RNA"/>
</dbReference>
<organism evidence="2">
    <name type="scientific">Arundo donax</name>
    <name type="common">Giant reed</name>
    <name type="synonym">Donax arundinaceus</name>
    <dbReference type="NCBI Taxonomy" id="35708"/>
    <lineage>
        <taxon>Eukaryota</taxon>
        <taxon>Viridiplantae</taxon>
        <taxon>Streptophyta</taxon>
        <taxon>Embryophyta</taxon>
        <taxon>Tracheophyta</taxon>
        <taxon>Spermatophyta</taxon>
        <taxon>Magnoliopsida</taxon>
        <taxon>Liliopsida</taxon>
        <taxon>Poales</taxon>
        <taxon>Poaceae</taxon>
        <taxon>PACMAD clade</taxon>
        <taxon>Arundinoideae</taxon>
        <taxon>Arundineae</taxon>
        <taxon>Arundo</taxon>
    </lineage>
</organism>
<dbReference type="AlphaFoldDB" id="A0A0A9FP04"/>
<name>A0A0A9FP04_ARUDO</name>
<evidence type="ECO:0000256" key="1">
    <source>
        <dbReference type="SAM" id="MobiDB-lite"/>
    </source>
</evidence>
<reference evidence="2" key="2">
    <citation type="journal article" date="2015" name="Data Brief">
        <title>Shoot transcriptome of the giant reed, Arundo donax.</title>
        <authorList>
            <person name="Barrero R.A."/>
            <person name="Guerrero F.D."/>
            <person name="Moolhuijzen P."/>
            <person name="Goolsby J.A."/>
            <person name="Tidwell J."/>
            <person name="Bellgard S.E."/>
            <person name="Bellgard M.I."/>
        </authorList>
    </citation>
    <scope>NUCLEOTIDE SEQUENCE</scope>
    <source>
        <tissue evidence="2">Shoot tissue taken approximately 20 cm above the soil surface</tissue>
    </source>
</reference>
<sequence length="80" mass="8981">MSFNVSGLTLVKSCRSCPNSFTVQLGSASTSSCLPLQVTEIRVILFSSILLLDKRFPSSSARTSRWRKRRPRRFRMGGGR</sequence>